<dbReference type="Proteomes" id="UP001472866">
    <property type="component" value="Chromosome 07"/>
</dbReference>
<feature type="region of interest" description="Disordered" evidence="1">
    <location>
        <begin position="479"/>
        <end position="502"/>
    </location>
</feature>
<feature type="compositionally biased region" description="Acidic residues" evidence="1">
    <location>
        <begin position="492"/>
        <end position="502"/>
    </location>
</feature>
<feature type="domain" description="J" evidence="3">
    <location>
        <begin position="323"/>
        <end position="401"/>
    </location>
</feature>
<accession>A0AAX4PB15</accession>
<name>A0AAX4PB15_9CHLO</name>
<gene>
    <name evidence="4" type="ORF">HKI87_07g46800</name>
</gene>
<keyword evidence="2" id="KW-0812">Transmembrane</keyword>
<keyword evidence="5" id="KW-1185">Reference proteome</keyword>
<dbReference type="InterPro" id="IPR001623">
    <property type="entry name" value="DnaJ_domain"/>
</dbReference>
<dbReference type="AlphaFoldDB" id="A0AAX4PB15"/>
<feature type="transmembrane region" description="Helical" evidence="2">
    <location>
        <begin position="124"/>
        <end position="145"/>
    </location>
</feature>
<proteinExistence type="predicted"/>
<sequence>MAAASSPKPARASMLGATFWFFCFGLHNLYFGNLWKGLLFTTFLEPYPNGPWFFAGPWMGFRSFKDDVREANDDPAYDDEVKEKIKAKKRPPFRLADHWYAALMTAGLSKFLIFNLKYNVFPEWGDIIATISYLATGMFCAFCVWKSTQTKWEQGNFLLVMVAGVFSTMALIFLDKGAPPKYIEYLMYTKEYLPAFACMISRSYRKAPHKSTSLKHRKLGFVLFLLMWPTYHCSTNNWIRNGFGQILSGKALNHGLPLAETHYVVGKHAKGSYVKVWHLLNPIYGDLWHPTDKWKRKQAEKLIASFYAEAFRPWELEEITPMEARKLLKVDVGADKKRLHKAYRDASRTWHPDKHPDNVKFAEEMQEKISQCKTFLGYYNDRYEDGLVWADEYRREYDPDNEMWSNPEFRASTRQKEEENVIKMSKEEYIPYLAENYCTQMKEMYNTVHLQDLMDLGEEPSCTLLAENIQQIQTFYQGGKEADKAAETGGAAEEEAKAEEEL</sequence>
<dbReference type="EMBL" id="CP151507">
    <property type="protein sequence ID" value="WZN63135.1"/>
    <property type="molecule type" value="Genomic_DNA"/>
</dbReference>
<evidence type="ECO:0000313" key="4">
    <source>
        <dbReference type="EMBL" id="WZN63135.1"/>
    </source>
</evidence>
<evidence type="ECO:0000313" key="5">
    <source>
        <dbReference type="Proteomes" id="UP001472866"/>
    </source>
</evidence>
<feature type="transmembrane region" description="Helical" evidence="2">
    <location>
        <begin position="12"/>
        <end position="31"/>
    </location>
</feature>
<evidence type="ECO:0000256" key="2">
    <source>
        <dbReference type="SAM" id="Phobius"/>
    </source>
</evidence>
<feature type="transmembrane region" description="Helical" evidence="2">
    <location>
        <begin position="157"/>
        <end position="174"/>
    </location>
</feature>
<dbReference type="PROSITE" id="PS50076">
    <property type="entry name" value="DNAJ_2"/>
    <property type="match status" value="1"/>
</dbReference>
<dbReference type="GO" id="GO:0016020">
    <property type="term" value="C:membrane"/>
    <property type="evidence" value="ECO:0007669"/>
    <property type="project" value="TreeGrafter"/>
</dbReference>
<organism evidence="4 5">
    <name type="scientific">Chloropicon roscoffensis</name>
    <dbReference type="NCBI Taxonomy" id="1461544"/>
    <lineage>
        <taxon>Eukaryota</taxon>
        <taxon>Viridiplantae</taxon>
        <taxon>Chlorophyta</taxon>
        <taxon>Chloropicophyceae</taxon>
        <taxon>Chloropicales</taxon>
        <taxon>Chloropicaceae</taxon>
        <taxon>Chloropicon</taxon>
    </lineage>
</organism>
<evidence type="ECO:0000256" key="1">
    <source>
        <dbReference type="SAM" id="MobiDB-lite"/>
    </source>
</evidence>
<dbReference type="SMART" id="SM00271">
    <property type="entry name" value="DnaJ"/>
    <property type="match status" value="1"/>
</dbReference>
<dbReference type="Pfam" id="PF00226">
    <property type="entry name" value="DnaJ"/>
    <property type="match status" value="1"/>
</dbReference>
<keyword evidence="2" id="KW-1133">Transmembrane helix</keyword>
<dbReference type="PANTHER" id="PTHR44733">
    <property type="entry name" value="DNAJ HOMOLOG SUBFAMILY C MEMBER 22"/>
    <property type="match status" value="1"/>
</dbReference>
<evidence type="ECO:0000259" key="3">
    <source>
        <dbReference type="PROSITE" id="PS50076"/>
    </source>
</evidence>
<dbReference type="Gene3D" id="1.10.287.110">
    <property type="entry name" value="DnaJ domain"/>
    <property type="match status" value="1"/>
</dbReference>
<keyword evidence="2" id="KW-0472">Membrane</keyword>
<protein>
    <submittedName>
        <fullName evidence="4">J domain-containing protein</fullName>
    </submittedName>
</protein>
<dbReference type="SUPFAM" id="SSF46565">
    <property type="entry name" value="Chaperone J-domain"/>
    <property type="match status" value="1"/>
</dbReference>
<feature type="transmembrane region" description="Helical" evidence="2">
    <location>
        <begin position="98"/>
        <end position="118"/>
    </location>
</feature>
<dbReference type="InterPro" id="IPR036869">
    <property type="entry name" value="J_dom_sf"/>
</dbReference>
<reference evidence="4 5" key="1">
    <citation type="submission" date="2024-03" db="EMBL/GenBank/DDBJ databases">
        <title>Complete genome sequence of the green alga Chloropicon roscoffensis RCC1871.</title>
        <authorList>
            <person name="Lemieux C."/>
            <person name="Pombert J.-F."/>
            <person name="Otis C."/>
            <person name="Turmel M."/>
        </authorList>
    </citation>
    <scope>NUCLEOTIDE SEQUENCE [LARGE SCALE GENOMIC DNA]</scope>
    <source>
        <strain evidence="4 5">RCC1871</strain>
    </source>
</reference>
<dbReference type="PANTHER" id="PTHR44733:SF1">
    <property type="entry name" value="DNAJ HOMOLOG SUBFAMILY C MEMBER 22"/>
    <property type="match status" value="1"/>
</dbReference>
<dbReference type="CDD" id="cd06257">
    <property type="entry name" value="DnaJ"/>
    <property type="match status" value="1"/>
</dbReference>